<name>A0A7D3XJR4_9BACL</name>
<dbReference type="GO" id="GO:0051536">
    <property type="term" value="F:iron-sulfur cluster binding"/>
    <property type="evidence" value="ECO:0007669"/>
    <property type="project" value="UniProtKB-KW"/>
</dbReference>
<dbReference type="SUPFAM" id="SSF53383">
    <property type="entry name" value="PLP-dependent transferases"/>
    <property type="match status" value="1"/>
</dbReference>
<evidence type="ECO:0000256" key="6">
    <source>
        <dbReference type="ARBA" id="ARBA00023004"/>
    </source>
</evidence>
<dbReference type="PIRSF" id="PIRSF005572">
    <property type="entry name" value="NifS"/>
    <property type="match status" value="1"/>
</dbReference>
<dbReference type="PANTHER" id="PTHR11601">
    <property type="entry name" value="CYSTEINE DESULFURYLASE FAMILY MEMBER"/>
    <property type="match status" value="1"/>
</dbReference>
<keyword evidence="6" id="KW-0408">Iron</keyword>
<accession>A0A7D3XJR4</accession>
<dbReference type="AlphaFoldDB" id="A0A7D3XJR4"/>
<dbReference type="Gene3D" id="1.10.260.50">
    <property type="match status" value="1"/>
</dbReference>
<dbReference type="GO" id="GO:0031071">
    <property type="term" value="F:cysteine desulfurase activity"/>
    <property type="evidence" value="ECO:0007669"/>
    <property type="project" value="UniProtKB-EC"/>
</dbReference>
<dbReference type="RefSeq" id="WP_173223915.1">
    <property type="nucleotide sequence ID" value="NZ_CP048104.1"/>
</dbReference>
<dbReference type="NCBIfam" id="NF002806">
    <property type="entry name" value="PRK02948.1"/>
    <property type="match status" value="1"/>
</dbReference>
<evidence type="ECO:0000256" key="5">
    <source>
        <dbReference type="ARBA" id="ARBA00022898"/>
    </source>
</evidence>
<dbReference type="GO" id="GO:0046872">
    <property type="term" value="F:metal ion binding"/>
    <property type="evidence" value="ECO:0007669"/>
    <property type="project" value="UniProtKB-KW"/>
</dbReference>
<evidence type="ECO:0000256" key="2">
    <source>
        <dbReference type="ARBA" id="ARBA00006490"/>
    </source>
</evidence>
<evidence type="ECO:0000313" key="11">
    <source>
        <dbReference type="Proteomes" id="UP000503088"/>
    </source>
</evidence>
<organism evidence="10 11">
    <name type="scientific">Kroppenstedtia pulmonis</name>
    <dbReference type="NCBI Taxonomy" id="1380685"/>
    <lineage>
        <taxon>Bacteria</taxon>
        <taxon>Bacillati</taxon>
        <taxon>Bacillota</taxon>
        <taxon>Bacilli</taxon>
        <taxon>Bacillales</taxon>
        <taxon>Thermoactinomycetaceae</taxon>
        <taxon>Kroppenstedtia</taxon>
    </lineage>
</organism>
<evidence type="ECO:0000256" key="1">
    <source>
        <dbReference type="ARBA" id="ARBA00001933"/>
    </source>
</evidence>
<evidence type="ECO:0000256" key="3">
    <source>
        <dbReference type="ARBA" id="ARBA00022679"/>
    </source>
</evidence>
<sequence length="380" mass="42277">MKGYFDHAATTPLREEVQKEMIRYMEEEFANPGSLYDAGSRARDLVEHARRQTAWALGASPREILFTSGGTEGNNMAILGVARQYRKRGKHIITTQVEHPSVLEPCHQLEREGFRVTYLPVDETGMVQMDELEQALTSDTILVSIMAANNEVGTLMPLHRIGELLQDHPALFHTDAVQFFGKHPFQVDDWKADLLTLGGHKINGPKGVGALFVRRGVRIQSVLFGGGQERGLRPGTHHVPGIIGMGIAAELAAREAPALQAHLTRLRDRLWTDISREIPFVRLNGHPHHRLCSNLNLSFERVEGQAVMLELNRAGISIASGSACSAGKHAPSHVLSAMGRKPEEAYQSLRITLGRETSERDISFLREELRKALDYLRSLI</sequence>
<dbReference type="FunFam" id="3.40.640.10:FF:000084">
    <property type="entry name" value="IscS-like cysteine desulfurase"/>
    <property type="match status" value="1"/>
</dbReference>
<dbReference type="Gene3D" id="3.40.640.10">
    <property type="entry name" value="Type I PLP-dependent aspartate aminotransferase-like (Major domain)"/>
    <property type="match status" value="1"/>
</dbReference>
<protein>
    <submittedName>
        <fullName evidence="10">Cysteine desulfurase</fullName>
    </submittedName>
</protein>
<dbReference type="Pfam" id="PF00266">
    <property type="entry name" value="Aminotran_5"/>
    <property type="match status" value="1"/>
</dbReference>
<dbReference type="InterPro" id="IPR016454">
    <property type="entry name" value="Cysteine_dSase"/>
</dbReference>
<dbReference type="InterPro" id="IPR015421">
    <property type="entry name" value="PyrdxlP-dep_Trfase_major"/>
</dbReference>
<dbReference type="EMBL" id="CP048104">
    <property type="protein sequence ID" value="QKG85344.1"/>
    <property type="molecule type" value="Genomic_DNA"/>
</dbReference>
<keyword evidence="3" id="KW-0808">Transferase</keyword>
<keyword evidence="11" id="KW-1185">Reference proteome</keyword>
<evidence type="ECO:0000256" key="8">
    <source>
        <dbReference type="ARBA" id="ARBA00050776"/>
    </source>
</evidence>
<evidence type="ECO:0000259" key="9">
    <source>
        <dbReference type="Pfam" id="PF00266"/>
    </source>
</evidence>
<keyword evidence="4" id="KW-0479">Metal-binding</keyword>
<comment type="cofactor">
    <cofactor evidence="1">
        <name>pyridoxal 5'-phosphate</name>
        <dbReference type="ChEBI" id="CHEBI:597326"/>
    </cofactor>
</comment>
<dbReference type="Proteomes" id="UP000503088">
    <property type="component" value="Chromosome"/>
</dbReference>
<keyword evidence="7" id="KW-0411">Iron-sulfur</keyword>
<comment type="similarity">
    <text evidence="2">Belongs to the class-V pyridoxal-phosphate-dependent aminotransferase family. NifS/IscS subfamily.</text>
</comment>
<dbReference type="InterPro" id="IPR015424">
    <property type="entry name" value="PyrdxlP-dep_Trfase"/>
</dbReference>
<proteinExistence type="inferred from homology"/>
<reference evidence="10 11" key="1">
    <citation type="submission" date="2020-01" db="EMBL/GenBank/DDBJ databases">
        <authorList>
            <person name="Gulvik C.A."/>
            <person name="Batra D.G."/>
        </authorList>
    </citation>
    <scope>NUCLEOTIDE SEQUENCE [LARGE SCALE GENOMIC DNA]</scope>
    <source>
        <strain evidence="10 11">W9323</strain>
    </source>
</reference>
<dbReference type="KEGG" id="kpul:GXN76_13240"/>
<evidence type="ECO:0000256" key="7">
    <source>
        <dbReference type="ARBA" id="ARBA00023014"/>
    </source>
</evidence>
<comment type="catalytic activity">
    <reaction evidence="8">
        <text>(sulfur carrier)-H + L-cysteine = (sulfur carrier)-SH + L-alanine</text>
        <dbReference type="Rhea" id="RHEA:43892"/>
        <dbReference type="Rhea" id="RHEA-COMP:14737"/>
        <dbReference type="Rhea" id="RHEA-COMP:14739"/>
        <dbReference type="ChEBI" id="CHEBI:29917"/>
        <dbReference type="ChEBI" id="CHEBI:35235"/>
        <dbReference type="ChEBI" id="CHEBI:57972"/>
        <dbReference type="ChEBI" id="CHEBI:64428"/>
        <dbReference type="EC" id="2.8.1.7"/>
    </reaction>
</comment>
<dbReference type="InterPro" id="IPR015422">
    <property type="entry name" value="PyrdxlP-dep_Trfase_small"/>
</dbReference>
<gene>
    <name evidence="10" type="ORF">GXN76_13240</name>
</gene>
<keyword evidence="5" id="KW-0663">Pyridoxal phosphate</keyword>
<dbReference type="InterPro" id="IPR000192">
    <property type="entry name" value="Aminotrans_V_dom"/>
</dbReference>
<feature type="domain" description="Aminotransferase class V" evidence="9">
    <location>
        <begin position="4"/>
        <end position="363"/>
    </location>
</feature>
<dbReference type="Gene3D" id="3.90.1150.10">
    <property type="entry name" value="Aspartate Aminotransferase, domain 1"/>
    <property type="match status" value="1"/>
</dbReference>
<evidence type="ECO:0000256" key="4">
    <source>
        <dbReference type="ARBA" id="ARBA00022723"/>
    </source>
</evidence>
<evidence type="ECO:0000313" key="10">
    <source>
        <dbReference type="EMBL" id="QKG85344.1"/>
    </source>
</evidence>
<dbReference type="PANTHER" id="PTHR11601:SF34">
    <property type="entry name" value="CYSTEINE DESULFURASE"/>
    <property type="match status" value="1"/>
</dbReference>